<dbReference type="OrthoDB" id="543947at2759"/>
<gene>
    <name evidence="3" type="ORF">GPECTOR_1g730</name>
</gene>
<name>A0A150H426_GONPE</name>
<keyword evidence="2" id="KW-1133">Transmembrane helix</keyword>
<feature type="compositionally biased region" description="Low complexity" evidence="1">
    <location>
        <begin position="126"/>
        <end position="139"/>
    </location>
</feature>
<proteinExistence type="predicted"/>
<organism evidence="3 4">
    <name type="scientific">Gonium pectorale</name>
    <name type="common">Green alga</name>
    <dbReference type="NCBI Taxonomy" id="33097"/>
    <lineage>
        <taxon>Eukaryota</taxon>
        <taxon>Viridiplantae</taxon>
        <taxon>Chlorophyta</taxon>
        <taxon>core chlorophytes</taxon>
        <taxon>Chlorophyceae</taxon>
        <taxon>CS clade</taxon>
        <taxon>Chlamydomonadales</taxon>
        <taxon>Volvocaceae</taxon>
        <taxon>Gonium</taxon>
    </lineage>
</organism>
<dbReference type="Proteomes" id="UP000075714">
    <property type="component" value="Unassembled WGS sequence"/>
</dbReference>
<dbReference type="AlphaFoldDB" id="A0A150H426"/>
<dbReference type="EMBL" id="LSYV01000002">
    <property type="protein sequence ID" value="KXZ56811.1"/>
    <property type="molecule type" value="Genomic_DNA"/>
</dbReference>
<keyword evidence="2" id="KW-0472">Membrane</keyword>
<reference evidence="4" key="1">
    <citation type="journal article" date="2016" name="Nat. Commun.">
        <title>The Gonium pectorale genome demonstrates co-option of cell cycle regulation during the evolution of multicellularity.</title>
        <authorList>
            <person name="Hanschen E.R."/>
            <person name="Marriage T.N."/>
            <person name="Ferris P.J."/>
            <person name="Hamaji T."/>
            <person name="Toyoda A."/>
            <person name="Fujiyama A."/>
            <person name="Neme R."/>
            <person name="Noguchi H."/>
            <person name="Minakuchi Y."/>
            <person name="Suzuki M."/>
            <person name="Kawai-Toyooka H."/>
            <person name="Smith D.R."/>
            <person name="Sparks H."/>
            <person name="Anderson J."/>
            <person name="Bakaric R."/>
            <person name="Luria V."/>
            <person name="Karger A."/>
            <person name="Kirschner M.W."/>
            <person name="Durand P.M."/>
            <person name="Michod R.E."/>
            <person name="Nozaki H."/>
            <person name="Olson B.J."/>
        </authorList>
    </citation>
    <scope>NUCLEOTIDE SEQUENCE [LARGE SCALE GENOMIC DNA]</scope>
    <source>
        <strain evidence="4">NIES-2863</strain>
    </source>
</reference>
<sequence>MQSLQRKSAVGRTWASSFKVKRPSKGITNIAWPQLAAGAVAGFCAWLSSAGTATAGVEDPTTVVGPTTDVLLGGGDHFSFTSLLLFTLITYWLLKALYYLSRNSASLGQASPPWLDGPEGTDDTPGDQQQQKQRGLPPGMGDVGHAHIRSYVDPAAASGADARELRNASLARSAAFRVAATVRESLPRIHALVEQLAGSSAPPPQPHNAGIDPVADLVYARVLQELRTKGHESGLNPRERAALETILLEEVAAQCAREQVADFERMAAEGKLSPHQPGGGGGAGHAPHSHAH</sequence>
<feature type="region of interest" description="Disordered" evidence="1">
    <location>
        <begin position="111"/>
        <end position="144"/>
    </location>
</feature>
<keyword evidence="2" id="KW-0812">Transmembrane</keyword>
<accession>A0A150H426</accession>
<comment type="caution">
    <text evidence="3">The sequence shown here is derived from an EMBL/GenBank/DDBJ whole genome shotgun (WGS) entry which is preliminary data.</text>
</comment>
<feature type="region of interest" description="Disordered" evidence="1">
    <location>
        <begin position="270"/>
        <end position="292"/>
    </location>
</feature>
<protein>
    <submittedName>
        <fullName evidence="3">Uncharacterized protein</fullName>
    </submittedName>
</protein>
<evidence type="ECO:0000313" key="4">
    <source>
        <dbReference type="Proteomes" id="UP000075714"/>
    </source>
</evidence>
<evidence type="ECO:0000256" key="2">
    <source>
        <dbReference type="SAM" id="Phobius"/>
    </source>
</evidence>
<feature type="transmembrane region" description="Helical" evidence="2">
    <location>
        <begin position="79"/>
        <end position="100"/>
    </location>
</feature>
<evidence type="ECO:0000313" key="3">
    <source>
        <dbReference type="EMBL" id="KXZ56811.1"/>
    </source>
</evidence>
<evidence type="ECO:0000256" key="1">
    <source>
        <dbReference type="SAM" id="MobiDB-lite"/>
    </source>
</evidence>
<keyword evidence="4" id="KW-1185">Reference proteome</keyword>